<dbReference type="InterPro" id="IPR009057">
    <property type="entry name" value="Homeodomain-like_sf"/>
</dbReference>
<protein>
    <submittedName>
        <fullName evidence="5">TetR/AcrR family transcriptional regulator</fullName>
    </submittedName>
</protein>
<evidence type="ECO:0000313" key="6">
    <source>
        <dbReference type="Proteomes" id="UP000306628"/>
    </source>
</evidence>
<proteinExistence type="predicted"/>
<evidence type="ECO:0000259" key="4">
    <source>
        <dbReference type="Pfam" id="PF17932"/>
    </source>
</evidence>
<dbReference type="AlphaFoldDB" id="A0A5S4F8V4"/>
<keyword evidence="3" id="KW-0804">Transcription</keyword>
<feature type="domain" description="HTH-type transcriptional repressor KstR2 C-terminal" evidence="4">
    <location>
        <begin position="90"/>
        <end position="171"/>
    </location>
</feature>
<organism evidence="5 6">
    <name type="scientific">Nonomuraea zeae</name>
    <dbReference type="NCBI Taxonomy" id="1642303"/>
    <lineage>
        <taxon>Bacteria</taxon>
        <taxon>Bacillati</taxon>
        <taxon>Actinomycetota</taxon>
        <taxon>Actinomycetes</taxon>
        <taxon>Streptosporangiales</taxon>
        <taxon>Streptosporangiaceae</taxon>
        <taxon>Nonomuraea</taxon>
    </lineage>
</organism>
<reference evidence="5 6" key="1">
    <citation type="submission" date="2019-05" db="EMBL/GenBank/DDBJ databases">
        <title>Draft genome sequence of Nonomuraea zeae DSM 100528.</title>
        <authorList>
            <person name="Saricaoglu S."/>
            <person name="Isik K."/>
        </authorList>
    </citation>
    <scope>NUCLEOTIDE SEQUENCE [LARGE SCALE GENOMIC DNA]</scope>
    <source>
        <strain evidence="5 6">DSM 100528</strain>
    </source>
</reference>
<dbReference type="PANTHER" id="PTHR30055:SF234">
    <property type="entry name" value="HTH-TYPE TRANSCRIPTIONAL REGULATOR BETI"/>
    <property type="match status" value="1"/>
</dbReference>
<dbReference type="Gene3D" id="1.10.357.10">
    <property type="entry name" value="Tetracycline Repressor, domain 2"/>
    <property type="match status" value="1"/>
</dbReference>
<dbReference type="InterPro" id="IPR050109">
    <property type="entry name" value="HTH-type_TetR-like_transc_reg"/>
</dbReference>
<evidence type="ECO:0000313" key="5">
    <source>
        <dbReference type="EMBL" id="TMR12530.1"/>
    </source>
</evidence>
<dbReference type="GO" id="GO:0000976">
    <property type="term" value="F:transcription cis-regulatory region binding"/>
    <property type="evidence" value="ECO:0007669"/>
    <property type="project" value="TreeGrafter"/>
</dbReference>
<dbReference type="Proteomes" id="UP000306628">
    <property type="component" value="Unassembled WGS sequence"/>
</dbReference>
<dbReference type="InterPro" id="IPR036271">
    <property type="entry name" value="Tet_transcr_reg_TetR-rel_C_sf"/>
</dbReference>
<name>A0A5S4F8V4_9ACTN</name>
<evidence type="ECO:0000256" key="1">
    <source>
        <dbReference type="ARBA" id="ARBA00023015"/>
    </source>
</evidence>
<evidence type="ECO:0000256" key="3">
    <source>
        <dbReference type="ARBA" id="ARBA00023163"/>
    </source>
</evidence>
<gene>
    <name evidence="5" type="ORF">ETD85_58285</name>
</gene>
<dbReference type="SUPFAM" id="SSF46689">
    <property type="entry name" value="Homeodomain-like"/>
    <property type="match status" value="1"/>
</dbReference>
<sequence length="203" mass="21227">MWILIQNQAIGCLDVKTPPPDLAGRLLEVGEQVLRTDPPPRLEDVALLVGASRATLYYYFSGRDDLLAFLLTAHVMRGAEAIRGAAEQGGGPEARLRAAVAAMIGYLGRHPGICAGLLSALGASGRMEEVLRANDTWIAGPVRELLDEGSRAGVFTTGEVSDAANAILGAVLLGVLGRSSSAAADDAFCRCLTDQVVRGVLTS</sequence>
<keyword evidence="2" id="KW-0238">DNA-binding</keyword>
<dbReference type="PANTHER" id="PTHR30055">
    <property type="entry name" value="HTH-TYPE TRANSCRIPTIONAL REGULATOR RUTR"/>
    <property type="match status" value="1"/>
</dbReference>
<dbReference type="SUPFAM" id="SSF48498">
    <property type="entry name" value="Tetracyclin repressor-like, C-terminal domain"/>
    <property type="match status" value="1"/>
</dbReference>
<comment type="caution">
    <text evidence="5">The sequence shown here is derived from an EMBL/GenBank/DDBJ whole genome shotgun (WGS) entry which is preliminary data.</text>
</comment>
<dbReference type="OrthoDB" id="9785164at2"/>
<evidence type="ECO:0000256" key="2">
    <source>
        <dbReference type="ARBA" id="ARBA00023125"/>
    </source>
</evidence>
<dbReference type="GO" id="GO:0003700">
    <property type="term" value="F:DNA-binding transcription factor activity"/>
    <property type="evidence" value="ECO:0007669"/>
    <property type="project" value="TreeGrafter"/>
</dbReference>
<keyword evidence="1" id="KW-0805">Transcription regulation</keyword>
<dbReference type="EMBL" id="VCKX01000445">
    <property type="protein sequence ID" value="TMR12530.1"/>
    <property type="molecule type" value="Genomic_DNA"/>
</dbReference>
<keyword evidence="6" id="KW-1185">Reference proteome</keyword>
<dbReference type="Pfam" id="PF17932">
    <property type="entry name" value="TetR_C_24"/>
    <property type="match status" value="1"/>
</dbReference>
<dbReference type="InterPro" id="IPR041490">
    <property type="entry name" value="KstR2_TetR_C"/>
</dbReference>
<accession>A0A5S4F8V4</accession>